<keyword evidence="4" id="KW-0812">Transmembrane</keyword>
<keyword evidence="4" id="KW-0472">Membrane</keyword>
<keyword evidence="4" id="KW-1133">Transmembrane helix</keyword>
<accession>A0AAW1KH01</accession>
<evidence type="ECO:0000313" key="7">
    <source>
        <dbReference type="Proteomes" id="UP001458880"/>
    </source>
</evidence>
<evidence type="ECO:0000256" key="2">
    <source>
        <dbReference type="PROSITE-ProRule" id="PRU00059"/>
    </source>
</evidence>
<dbReference type="Pfam" id="PF25090">
    <property type="entry name" value="DUF7805"/>
    <property type="match status" value="1"/>
</dbReference>
<dbReference type="Proteomes" id="UP001458880">
    <property type="component" value="Unassembled WGS sequence"/>
</dbReference>
<feature type="domain" description="CUB" evidence="5">
    <location>
        <begin position="307"/>
        <end position="458"/>
    </location>
</feature>
<dbReference type="CDD" id="cd00041">
    <property type="entry name" value="CUB"/>
    <property type="match status" value="1"/>
</dbReference>
<evidence type="ECO:0000256" key="4">
    <source>
        <dbReference type="SAM" id="Phobius"/>
    </source>
</evidence>
<sequence length="1054" mass="118631">MNARAGPSKAVKYGDPEFEQIVTEWYNDMDSDVDDCDEDFCAGTMEDSSDNSENEEVHEIVTEQITEQDEEQADDECEGVQSYYYGKNRFKWSANPSKPKAIRTESHNIVVQLPGLKGPAKFSNKADPDRIWNLLITEYILTIILSWANVKLDKMRICNRTYYGDVSKTYDLKVNKPVETRLPFLCHLTFTANGQSHGDIVQLIFDDFKVGRYEPSALDGCPDGYMQLSELGRPFTGGSWCGSSSGPAAYYSETSTVTVSIKLFASPQLPFQFKLRYRFVSRREAVVRFGSPAAPLERGQVAPGTYCTRQFEECYRKSCRLQSPNYPGMYPRNVSCYWSLRQKVVPTCKHAMIAVRQEAAHKMHMKRSITVAGLNKTARALRAWRDCTGERDHLIFYDGGSTNDPVLAKYCGGDWLPRVVSRGPEMLVAFHSSPFSIPLHSPPSHSPLRGFELDVDIIFTDSDSYDYSRESLKCEFELNATSSDGDEVWSGRGRKGEIVSPRHSLPPNTTCTYKFNGFPGDIVWVSFVSYMHRALLVGENAHALLPNNSSGVCSTRLRISDGSNMLEDKCDEAPKLCDHSALSNSTRSTRPCTLPESYLSSTKTLIIQHHTEDGTALHPASFRLKYDFRLKYEFVDVRFGGEAWPDDEKGGPCHRLFRNIQHGEITGPRNTFLFGRGGAKEHFCLDEVALKMCIASIELKPKKMRELDQHSARPSCDYFPHSRIAELSIWELPWRDLRMPRACICDNSSLSSKPMVFLSASHTLEIHYTAKDMNISEDFTVLNFHATFELVRMPDCPRKQRLKGYGGDVKFSNPPIDRSEVLCAGLPWVIEARHNRSLFLLSWGAFLPIKPRYDEPMRCPTSNRILVYSGRPPKLIKALCPAEPGAKPLAVHVFSEEWWGEDSNSIQKRPPNFLVEWISNEAGIAAFSWLEISRSRSSLLQQLQVPVNTSANETDYECAHRCPELDACISPELWCDGKENCPSGWDESEAQCGATSRLLTSLPGAALAAAVAVAASLILLLCLTLHRLRAKRRRKLAKKKLLTGPRLLDPGYNS</sequence>
<dbReference type="InterPro" id="IPR002172">
    <property type="entry name" value="LDrepeatLR_classA_rpt"/>
</dbReference>
<protein>
    <recommendedName>
        <fullName evidence="5">CUB domain-containing protein</fullName>
    </recommendedName>
</protein>
<comment type="caution">
    <text evidence="2">Lacks conserved residue(s) required for the propagation of feature annotation.</text>
</comment>
<dbReference type="Gene3D" id="2.40.128.620">
    <property type="match status" value="1"/>
</dbReference>
<feature type="region of interest" description="Disordered" evidence="3">
    <location>
        <begin position="36"/>
        <end position="57"/>
    </location>
</feature>
<dbReference type="FunFam" id="2.60.120.290:FF:000065">
    <property type="entry name" value="Uncharacterized protein, isoform E"/>
    <property type="match status" value="1"/>
</dbReference>
<evidence type="ECO:0000256" key="3">
    <source>
        <dbReference type="SAM" id="MobiDB-lite"/>
    </source>
</evidence>
<dbReference type="PANTHER" id="PTHR47537">
    <property type="entry name" value="CUBILIN"/>
    <property type="match status" value="1"/>
</dbReference>
<dbReference type="InterPro" id="IPR000859">
    <property type="entry name" value="CUB_dom"/>
</dbReference>
<dbReference type="InterPro" id="IPR056707">
    <property type="entry name" value="DUF7805"/>
</dbReference>
<dbReference type="EMBL" id="JASPKY010000246">
    <property type="protein sequence ID" value="KAK9717175.1"/>
    <property type="molecule type" value="Genomic_DNA"/>
</dbReference>
<gene>
    <name evidence="6" type="ORF">QE152_g24320</name>
</gene>
<keyword evidence="7" id="KW-1185">Reference proteome</keyword>
<evidence type="ECO:0000256" key="1">
    <source>
        <dbReference type="ARBA" id="ARBA00023157"/>
    </source>
</evidence>
<dbReference type="SMART" id="SM00042">
    <property type="entry name" value="CUB"/>
    <property type="match status" value="1"/>
</dbReference>
<dbReference type="InterPro" id="IPR053207">
    <property type="entry name" value="Non-NMDA_GluR_Accessory"/>
</dbReference>
<keyword evidence="1" id="KW-1015">Disulfide bond</keyword>
<dbReference type="SUPFAM" id="SSF49854">
    <property type="entry name" value="Spermadhesin, CUB domain"/>
    <property type="match status" value="1"/>
</dbReference>
<comment type="caution">
    <text evidence="6">The sequence shown here is derived from an EMBL/GenBank/DDBJ whole genome shotgun (WGS) entry which is preliminary data.</text>
</comment>
<organism evidence="6 7">
    <name type="scientific">Popillia japonica</name>
    <name type="common">Japanese beetle</name>
    <dbReference type="NCBI Taxonomy" id="7064"/>
    <lineage>
        <taxon>Eukaryota</taxon>
        <taxon>Metazoa</taxon>
        <taxon>Ecdysozoa</taxon>
        <taxon>Arthropoda</taxon>
        <taxon>Hexapoda</taxon>
        <taxon>Insecta</taxon>
        <taxon>Pterygota</taxon>
        <taxon>Neoptera</taxon>
        <taxon>Endopterygota</taxon>
        <taxon>Coleoptera</taxon>
        <taxon>Polyphaga</taxon>
        <taxon>Scarabaeiformia</taxon>
        <taxon>Scarabaeidae</taxon>
        <taxon>Rutelinae</taxon>
        <taxon>Popillia</taxon>
    </lineage>
</organism>
<dbReference type="AlphaFoldDB" id="A0AAW1KH01"/>
<reference evidence="6 7" key="1">
    <citation type="journal article" date="2024" name="BMC Genomics">
        <title>De novo assembly and annotation of Popillia japonica's genome with initial clues to its potential as an invasive pest.</title>
        <authorList>
            <person name="Cucini C."/>
            <person name="Boschi S."/>
            <person name="Funari R."/>
            <person name="Cardaioli E."/>
            <person name="Iannotti N."/>
            <person name="Marturano G."/>
            <person name="Paoli F."/>
            <person name="Bruttini M."/>
            <person name="Carapelli A."/>
            <person name="Frati F."/>
            <person name="Nardi F."/>
        </authorList>
    </citation>
    <scope>NUCLEOTIDE SEQUENCE [LARGE SCALE GENOMIC DNA]</scope>
    <source>
        <strain evidence="6">DMR45628</strain>
    </source>
</reference>
<feature type="transmembrane region" description="Helical" evidence="4">
    <location>
        <begin position="1005"/>
        <end position="1025"/>
    </location>
</feature>
<dbReference type="PROSITE" id="PS01180">
    <property type="entry name" value="CUB"/>
    <property type="match status" value="1"/>
</dbReference>
<dbReference type="SMART" id="SM00192">
    <property type="entry name" value="LDLa"/>
    <property type="match status" value="1"/>
</dbReference>
<evidence type="ECO:0000259" key="5">
    <source>
        <dbReference type="PROSITE" id="PS01180"/>
    </source>
</evidence>
<dbReference type="InterPro" id="IPR035914">
    <property type="entry name" value="Sperma_CUB_dom_sf"/>
</dbReference>
<name>A0AAW1KH01_POPJA</name>
<dbReference type="GO" id="GO:0005886">
    <property type="term" value="C:plasma membrane"/>
    <property type="evidence" value="ECO:0007669"/>
    <property type="project" value="TreeGrafter"/>
</dbReference>
<dbReference type="Gene3D" id="2.60.120.290">
    <property type="entry name" value="Spermadhesin, CUB domain"/>
    <property type="match status" value="2"/>
</dbReference>
<evidence type="ECO:0000313" key="6">
    <source>
        <dbReference type="EMBL" id="KAK9717175.1"/>
    </source>
</evidence>
<dbReference type="PANTHER" id="PTHR47537:SF8">
    <property type="entry name" value="CUB DOMAIN-CONTAINING PROTEIN"/>
    <property type="match status" value="1"/>
</dbReference>
<proteinExistence type="predicted"/>